<dbReference type="SUPFAM" id="SSF53659">
    <property type="entry name" value="Isocitrate/Isopropylmalate dehydrogenase-like"/>
    <property type="match status" value="1"/>
</dbReference>
<accession>A0ABW5QAN6</accession>
<sequence>MEAGLNIIVGLLTIRISIDYRTVCDIAGKGITDEKSLIEAIRQGVELAPKN</sequence>
<evidence type="ECO:0000256" key="2">
    <source>
        <dbReference type="ARBA" id="ARBA00023002"/>
    </source>
</evidence>
<dbReference type="InterPro" id="IPR005255">
    <property type="entry name" value="PdxA_fam"/>
</dbReference>
<dbReference type="Proteomes" id="UP001597452">
    <property type="component" value="Unassembled WGS sequence"/>
</dbReference>
<dbReference type="EMBL" id="JBHUMZ010000019">
    <property type="protein sequence ID" value="MFD2638680.1"/>
    <property type="molecule type" value="Genomic_DNA"/>
</dbReference>
<organism evidence="4 5">
    <name type="scientific">Piscibacillus salipiscarius</name>
    <dbReference type="NCBI Taxonomy" id="299480"/>
    <lineage>
        <taxon>Bacteria</taxon>
        <taxon>Bacillati</taxon>
        <taxon>Bacillota</taxon>
        <taxon>Bacilli</taxon>
        <taxon>Bacillales</taxon>
        <taxon>Bacillaceae</taxon>
        <taxon>Piscibacillus</taxon>
    </lineage>
</organism>
<proteinExistence type="predicted"/>
<keyword evidence="5" id="KW-1185">Reference proteome</keyword>
<keyword evidence="3" id="KW-0520">NAD</keyword>
<keyword evidence="2 4" id="KW-0560">Oxidoreductase</keyword>
<gene>
    <name evidence="4" type="ORF">ACFSW4_07385</name>
</gene>
<name>A0ABW5QAN6_9BACI</name>
<dbReference type="GO" id="GO:0050570">
    <property type="term" value="F:4-hydroxythreonine-4-phosphate dehydrogenase activity"/>
    <property type="evidence" value="ECO:0007669"/>
    <property type="project" value="UniProtKB-EC"/>
</dbReference>
<evidence type="ECO:0000256" key="3">
    <source>
        <dbReference type="ARBA" id="ARBA00023027"/>
    </source>
</evidence>
<dbReference type="Pfam" id="PF04166">
    <property type="entry name" value="PdxA"/>
    <property type="match status" value="1"/>
</dbReference>
<dbReference type="EC" id="1.1.1.262" evidence="4"/>
<comment type="caution">
    <text evidence="4">The sequence shown here is derived from an EMBL/GenBank/DDBJ whole genome shotgun (WGS) entry which is preliminary data.</text>
</comment>
<evidence type="ECO:0000256" key="1">
    <source>
        <dbReference type="ARBA" id="ARBA00022723"/>
    </source>
</evidence>
<evidence type="ECO:0000313" key="5">
    <source>
        <dbReference type="Proteomes" id="UP001597452"/>
    </source>
</evidence>
<dbReference type="Gene3D" id="3.40.718.10">
    <property type="entry name" value="Isopropylmalate Dehydrogenase"/>
    <property type="match status" value="1"/>
</dbReference>
<reference evidence="5" key="1">
    <citation type="journal article" date="2019" name="Int. J. Syst. Evol. Microbiol.">
        <title>The Global Catalogue of Microorganisms (GCM) 10K type strain sequencing project: providing services to taxonomists for standard genome sequencing and annotation.</title>
        <authorList>
            <consortium name="The Broad Institute Genomics Platform"/>
            <consortium name="The Broad Institute Genome Sequencing Center for Infectious Disease"/>
            <person name="Wu L."/>
            <person name="Ma J."/>
        </authorList>
    </citation>
    <scope>NUCLEOTIDE SEQUENCE [LARGE SCALE GENOMIC DNA]</scope>
    <source>
        <strain evidence="5">TISTR 1571</strain>
    </source>
</reference>
<dbReference type="RefSeq" id="WP_377328673.1">
    <property type="nucleotide sequence ID" value="NZ_JBHUMZ010000019.1"/>
</dbReference>
<keyword evidence="1" id="KW-0479">Metal-binding</keyword>
<protein>
    <submittedName>
        <fullName evidence="4">4-hydroxythreonine-4-phosphate dehydrogenase PdxA</fullName>
        <ecNumber evidence="4">1.1.1.262</ecNumber>
    </submittedName>
</protein>
<evidence type="ECO:0000313" key="4">
    <source>
        <dbReference type="EMBL" id="MFD2638680.1"/>
    </source>
</evidence>